<dbReference type="PANTHER" id="PTHR23407:SF1">
    <property type="entry name" value="5-FORMYLTETRAHYDROFOLATE CYCLO-LIGASE"/>
    <property type="match status" value="1"/>
</dbReference>
<dbReference type="GO" id="GO:0009396">
    <property type="term" value="P:folic acid-containing compound biosynthetic process"/>
    <property type="evidence" value="ECO:0007669"/>
    <property type="project" value="TreeGrafter"/>
</dbReference>
<feature type="binding site" evidence="4">
    <location>
        <begin position="176"/>
        <end position="184"/>
    </location>
    <ligand>
        <name>ATP</name>
        <dbReference type="ChEBI" id="CHEBI:30616"/>
    </ligand>
</feature>
<reference evidence="5 6" key="1">
    <citation type="submission" date="2017-12" db="EMBL/GenBank/DDBJ databases">
        <title>Phylogenetic diversity of female urinary microbiome.</title>
        <authorList>
            <person name="Thomas-White K."/>
            <person name="Wolfe A.J."/>
        </authorList>
    </citation>
    <scope>NUCLEOTIDE SEQUENCE [LARGE SCALE GENOMIC DNA]</scope>
    <source>
        <strain evidence="5 6">UMB0250</strain>
    </source>
</reference>
<proteinExistence type="inferred from homology"/>
<evidence type="ECO:0008006" key="7">
    <source>
        <dbReference type="Google" id="ProtNLM"/>
    </source>
</evidence>
<name>A0A2I1I4G4_9ACTO</name>
<evidence type="ECO:0000256" key="1">
    <source>
        <dbReference type="ARBA" id="ARBA00010638"/>
    </source>
</evidence>
<dbReference type="InterPro" id="IPR024185">
    <property type="entry name" value="FTHF_cligase-like_sf"/>
</dbReference>
<dbReference type="Gene3D" id="3.40.50.10420">
    <property type="entry name" value="NagB/RpiA/CoA transferase-like"/>
    <property type="match status" value="1"/>
</dbReference>
<dbReference type="GO" id="GO:0030272">
    <property type="term" value="F:5-formyltetrahydrofolate cyclo-ligase activity"/>
    <property type="evidence" value="ECO:0007669"/>
    <property type="project" value="TreeGrafter"/>
</dbReference>
<dbReference type="PANTHER" id="PTHR23407">
    <property type="entry name" value="ATPASE INHIBITOR/5-FORMYLTETRAHYDROFOLATE CYCLO-LIGASE"/>
    <property type="match status" value="1"/>
</dbReference>
<dbReference type="InterPro" id="IPR002698">
    <property type="entry name" value="FTHF_cligase"/>
</dbReference>
<comment type="caution">
    <text evidence="5">The sequence shown here is derived from an EMBL/GenBank/DDBJ whole genome shotgun (WGS) entry which is preliminary data.</text>
</comment>
<accession>A0A2I1I4G4</accession>
<dbReference type="InterPro" id="IPR037171">
    <property type="entry name" value="NagB/RpiA_transferase-like"/>
</dbReference>
<gene>
    <name evidence="5" type="ORF">CYJ25_06535</name>
</gene>
<evidence type="ECO:0000313" key="5">
    <source>
        <dbReference type="EMBL" id="PKY65989.1"/>
    </source>
</evidence>
<dbReference type="Proteomes" id="UP000234545">
    <property type="component" value="Unassembled WGS sequence"/>
</dbReference>
<dbReference type="Pfam" id="PF01812">
    <property type="entry name" value="5-FTHF_cyc-lig"/>
    <property type="match status" value="1"/>
</dbReference>
<evidence type="ECO:0000256" key="4">
    <source>
        <dbReference type="PIRSR" id="PIRSR006806-1"/>
    </source>
</evidence>
<dbReference type="AlphaFoldDB" id="A0A2I1I4G4"/>
<dbReference type="GO" id="GO:0035999">
    <property type="term" value="P:tetrahydrofolate interconversion"/>
    <property type="evidence" value="ECO:0007669"/>
    <property type="project" value="TreeGrafter"/>
</dbReference>
<evidence type="ECO:0000256" key="3">
    <source>
        <dbReference type="ARBA" id="ARBA00022840"/>
    </source>
</evidence>
<dbReference type="GO" id="GO:0005524">
    <property type="term" value="F:ATP binding"/>
    <property type="evidence" value="ECO:0007669"/>
    <property type="project" value="UniProtKB-KW"/>
</dbReference>
<keyword evidence="3 4" id="KW-0067">ATP-binding</keyword>
<dbReference type="EMBL" id="PKKJ01000008">
    <property type="protein sequence ID" value="PKY65989.1"/>
    <property type="molecule type" value="Genomic_DNA"/>
</dbReference>
<protein>
    <recommendedName>
        <fullName evidence="7">5-formyltetrahydrofolate cyclo-ligase</fullName>
    </recommendedName>
</protein>
<dbReference type="OrthoDB" id="3242798at2"/>
<dbReference type="SUPFAM" id="SSF100950">
    <property type="entry name" value="NagB/RpiA/CoA transferase-like"/>
    <property type="match status" value="1"/>
</dbReference>
<evidence type="ECO:0000313" key="6">
    <source>
        <dbReference type="Proteomes" id="UP000234545"/>
    </source>
</evidence>
<comment type="similarity">
    <text evidence="1">Belongs to the 5-formyltetrahydrofolate cyclo-ligase family.</text>
</comment>
<sequence>MIHEDKALIRARIRAQRSQRRVCTSADQRVRERAQLTALWPEVLADFGFSSASVSSSPIDEAALTSVSSPPAQGASFLPALFISSPSEPDTAGLLQACERCLIPGLVDPDGKAVTGVAWTYVDSRPQAAESTQAKLEFIVSIGPRFTPTRIESADELAKADLIVVPALAVDARGVRLGQGGGWYDRALEHARPGVPIIAAVFEDEFFSDPRDYLPVEPHDQQVNGVLTPSGYTRLIHNSR</sequence>
<evidence type="ECO:0000256" key="2">
    <source>
        <dbReference type="ARBA" id="ARBA00022741"/>
    </source>
</evidence>
<keyword evidence="2 4" id="KW-0547">Nucleotide-binding</keyword>
<organism evidence="5 6">
    <name type="scientific">Schaalia turicensis</name>
    <dbReference type="NCBI Taxonomy" id="131111"/>
    <lineage>
        <taxon>Bacteria</taxon>
        <taxon>Bacillati</taxon>
        <taxon>Actinomycetota</taxon>
        <taxon>Actinomycetes</taxon>
        <taxon>Actinomycetales</taxon>
        <taxon>Actinomycetaceae</taxon>
        <taxon>Schaalia</taxon>
    </lineage>
</organism>